<sequence length="154" mass="18461">MMMSGRRSKLTGAFLLSVVVIFAALVSECSSREQPERYADITTVFLVNDISVKTLLNYHCYSSETDFGNKTLAYEHEFLWRFRINFTLSTKFWCDMRFYTEEGTLIQGGYHVYKARREYHICGNECYFDVRRDGLYRRRYEDYTFYFDLVYSFP</sequence>
<dbReference type="AlphaFoldDB" id="A0AAD4TM10"/>
<keyword evidence="4 6" id="KW-0964">Secreted</keyword>
<feature type="signal peptide" evidence="6">
    <location>
        <begin position="1"/>
        <end position="31"/>
    </location>
</feature>
<evidence type="ECO:0000313" key="7">
    <source>
        <dbReference type="EMBL" id="KAI3963659.1"/>
    </source>
</evidence>
<organism evidence="7 8">
    <name type="scientific">Papaver atlanticum</name>
    <dbReference type="NCBI Taxonomy" id="357466"/>
    <lineage>
        <taxon>Eukaryota</taxon>
        <taxon>Viridiplantae</taxon>
        <taxon>Streptophyta</taxon>
        <taxon>Embryophyta</taxon>
        <taxon>Tracheophyta</taxon>
        <taxon>Spermatophyta</taxon>
        <taxon>Magnoliopsida</taxon>
        <taxon>Ranunculales</taxon>
        <taxon>Papaveraceae</taxon>
        <taxon>Papaveroideae</taxon>
        <taxon>Papaver</taxon>
    </lineage>
</organism>
<dbReference type="Pfam" id="PF05938">
    <property type="entry name" value="Self-incomp_S1"/>
    <property type="match status" value="1"/>
</dbReference>
<evidence type="ECO:0000256" key="6">
    <source>
        <dbReference type="RuleBase" id="RU367044"/>
    </source>
</evidence>
<keyword evidence="3 6" id="KW-0713">Self-incompatibility</keyword>
<dbReference type="EMBL" id="JAJJMB010000025">
    <property type="protein sequence ID" value="KAI3963659.1"/>
    <property type="molecule type" value="Genomic_DNA"/>
</dbReference>
<dbReference type="PANTHER" id="PTHR31232">
    <property type="match status" value="1"/>
</dbReference>
<comment type="subcellular location">
    <subcellularLocation>
        <location evidence="1 6">Secreted</location>
    </subcellularLocation>
</comment>
<dbReference type="InterPro" id="IPR010264">
    <property type="entry name" value="Self-incomp_S1"/>
</dbReference>
<keyword evidence="8" id="KW-1185">Reference proteome</keyword>
<gene>
    <name evidence="7" type="ORF">MKW98_021899</name>
</gene>
<protein>
    <recommendedName>
        <fullName evidence="6">S-protein homolog</fullName>
    </recommendedName>
</protein>
<name>A0AAD4TM10_9MAGN</name>
<dbReference type="GO" id="GO:0005576">
    <property type="term" value="C:extracellular region"/>
    <property type="evidence" value="ECO:0007669"/>
    <property type="project" value="UniProtKB-SubCell"/>
</dbReference>
<evidence type="ECO:0000313" key="8">
    <source>
        <dbReference type="Proteomes" id="UP001202328"/>
    </source>
</evidence>
<comment type="caution">
    <text evidence="7">The sequence shown here is derived from an EMBL/GenBank/DDBJ whole genome shotgun (WGS) entry which is preliminary data.</text>
</comment>
<evidence type="ECO:0000256" key="1">
    <source>
        <dbReference type="ARBA" id="ARBA00004613"/>
    </source>
</evidence>
<proteinExistence type="inferred from homology"/>
<accession>A0AAD4TM10</accession>
<evidence type="ECO:0000256" key="3">
    <source>
        <dbReference type="ARBA" id="ARBA00022471"/>
    </source>
</evidence>
<comment type="similarity">
    <text evidence="2 6">Belongs to the plant self-incompatibility (S1) protein family.</text>
</comment>
<evidence type="ECO:0000256" key="5">
    <source>
        <dbReference type="ARBA" id="ARBA00022729"/>
    </source>
</evidence>
<dbReference type="GO" id="GO:0060320">
    <property type="term" value="P:rejection of self pollen"/>
    <property type="evidence" value="ECO:0007669"/>
    <property type="project" value="UniProtKB-KW"/>
</dbReference>
<dbReference type="PANTHER" id="PTHR31232:SF155">
    <property type="entry name" value="PLANT SELF-INCOMPATIBILITY PROTEIN S1 FAMILY"/>
    <property type="match status" value="1"/>
</dbReference>
<reference evidence="7" key="1">
    <citation type="submission" date="2022-04" db="EMBL/GenBank/DDBJ databases">
        <title>A functionally conserved STORR gene fusion in Papaver species that diverged 16.8 million years ago.</title>
        <authorList>
            <person name="Catania T."/>
        </authorList>
    </citation>
    <scope>NUCLEOTIDE SEQUENCE</scope>
    <source>
        <strain evidence="7">S-188037</strain>
    </source>
</reference>
<keyword evidence="5 6" id="KW-0732">Signal</keyword>
<feature type="chain" id="PRO_5041777576" description="S-protein homolog" evidence="6">
    <location>
        <begin position="32"/>
        <end position="154"/>
    </location>
</feature>
<dbReference type="Proteomes" id="UP001202328">
    <property type="component" value="Unassembled WGS sequence"/>
</dbReference>
<evidence type="ECO:0000256" key="4">
    <source>
        <dbReference type="ARBA" id="ARBA00022525"/>
    </source>
</evidence>
<evidence type="ECO:0000256" key="2">
    <source>
        <dbReference type="ARBA" id="ARBA00005581"/>
    </source>
</evidence>